<feature type="domain" description="TRPM SLOG" evidence="1">
    <location>
        <begin position="1"/>
        <end position="203"/>
    </location>
</feature>
<keyword evidence="2" id="KW-0675">Receptor</keyword>
<gene>
    <name evidence="2" type="primary">TRPM6</name>
    <name evidence="2" type="ORF">Ciccas_007805</name>
</gene>
<sequence>MPRPQLILTMYGNKIIDQSDNAILHKSLWKTAAKTVTWILDNGEASGIAKNAGEAIKLFHEAHGVGKICGLAISPWRKIPAKKQLRSESYIGLYPARYRPGLANCDSQYNLDTRHTHYMFIDTNEENESASEIKFRGILEKHLVHWPQKETARSTGVFAHSSRQNSDRIPICGLLSGGDEQLLPVIHHTFVQNQIPFLVIDVSCLLKNDFDSTLEDWRRYLLTA</sequence>
<dbReference type="PANTHER" id="PTHR13800">
    <property type="entry name" value="TRANSIENT RECEPTOR POTENTIAL CATION CHANNEL, SUBFAMILY M, MEMBER 6"/>
    <property type="match status" value="1"/>
</dbReference>
<name>A0ABD2Q370_9PLAT</name>
<dbReference type="InterPro" id="IPR050927">
    <property type="entry name" value="TRPM"/>
</dbReference>
<dbReference type="Pfam" id="PF18139">
    <property type="entry name" value="LSDAT_euk"/>
    <property type="match status" value="1"/>
</dbReference>
<evidence type="ECO:0000313" key="3">
    <source>
        <dbReference type="Proteomes" id="UP001626550"/>
    </source>
</evidence>
<accession>A0ABD2Q370</accession>
<dbReference type="InterPro" id="IPR041491">
    <property type="entry name" value="TRPM_SLOG"/>
</dbReference>
<comment type="caution">
    <text evidence="2">The sequence shown here is derived from an EMBL/GenBank/DDBJ whole genome shotgun (WGS) entry which is preliminary data.</text>
</comment>
<evidence type="ECO:0000259" key="1">
    <source>
        <dbReference type="Pfam" id="PF18139"/>
    </source>
</evidence>
<evidence type="ECO:0000313" key="2">
    <source>
        <dbReference type="EMBL" id="KAL3313587.1"/>
    </source>
</evidence>
<organism evidence="2 3">
    <name type="scientific">Cichlidogyrus casuarinus</name>
    <dbReference type="NCBI Taxonomy" id="1844966"/>
    <lineage>
        <taxon>Eukaryota</taxon>
        <taxon>Metazoa</taxon>
        <taxon>Spiralia</taxon>
        <taxon>Lophotrochozoa</taxon>
        <taxon>Platyhelminthes</taxon>
        <taxon>Monogenea</taxon>
        <taxon>Monopisthocotylea</taxon>
        <taxon>Dactylogyridea</taxon>
        <taxon>Ancyrocephalidae</taxon>
        <taxon>Cichlidogyrus</taxon>
    </lineage>
</organism>
<dbReference type="EMBL" id="JBJKFK010001259">
    <property type="protein sequence ID" value="KAL3313587.1"/>
    <property type="molecule type" value="Genomic_DNA"/>
</dbReference>
<dbReference type="Proteomes" id="UP001626550">
    <property type="component" value="Unassembled WGS sequence"/>
</dbReference>
<protein>
    <submittedName>
        <fullName evidence="2">Transient receptor putative cation channel subfamily M member 6</fullName>
    </submittedName>
</protein>
<dbReference type="PANTHER" id="PTHR13800:SF12">
    <property type="entry name" value="TRANSIENT RECEPTOR POTENTIAL CATION CHANNEL SUBFAMILY M MEMBER-LIKE 2"/>
    <property type="match status" value="1"/>
</dbReference>
<dbReference type="AlphaFoldDB" id="A0ABD2Q370"/>
<keyword evidence="3" id="KW-1185">Reference proteome</keyword>
<proteinExistence type="predicted"/>
<reference evidence="2 3" key="1">
    <citation type="submission" date="2024-11" db="EMBL/GenBank/DDBJ databases">
        <title>Adaptive evolution of stress response genes in parasites aligns with host niche diversity.</title>
        <authorList>
            <person name="Hahn C."/>
            <person name="Resl P."/>
        </authorList>
    </citation>
    <scope>NUCLEOTIDE SEQUENCE [LARGE SCALE GENOMIC DNA]</scope>
    <source>
        <strain evidence="2">EGGRZ-B1_66</strain>
        <tissue evidence="2">Body</tissue>
    </source>
</reference>